<feature type="signal peptide" evidence="1">
    <location>
        <begin position="1"/>
        <end position="24"/>
    </location>
</feature>
<evidence type="ECO:0000256" key="1">
    <source>
        <dbReference type="SAM" id="SignalP"/>
    </source>
</evidence>
<dbReference type="RefSeq" id="WP_289268002.1">
    <property type="nucleotide sequence ID" value="NZ_OX365700.1"/>
</dbReference>
<dbReference type="EMBL" id="OX365700">
    <property type="protein sequence ID" value="CAI4031038.1"/>
    <property type="molecule type" value="Genomic_DNA"/>
</dbReference>
<gene>
    <name evidence="2" type="ORF">DNFV4_01470</name>
</gene>
<evidence type="ECO:0000313" key="2">
    <source>
        <dbReference type="EMBL" id="CAI4031038.1"/>
    </source>
</evidence>
<keyword evidence="3" id="KW-1185">Reference proteome</keyword>
<evidence type="ECO:0000313" key="3">
    <source>
        <dbReference type="Proteomes" id="UP001179121"/>
    </source>
</evidence>
<dbReference type="Proteomes" id="UP001179121">
    <property type="component" value="Chromosome"/>
</dbReference>
<accession>A0AA86MXV9</accession>
<protein>
    <recommendedName>
        <fullName evidence="4">DUF5666 domain-containing protein</fullName>
    </recommendedName>
</protein>
<evidence type="ECO:0008006" key="4">
    <source>
        <dbReference type="Google" id="ProtNLM"/>
    </source>
</evidence>
<dbReference type="AlphaFoldDB" id="A0AA86MXV9"/>
<name>A0AA86MXV9_9BACT</name>
<organism evidence="2 3">
    <name type="scientific">Nitrospira tepida</name>
    <dbReference type="NCBI Taxonomy" id="2973512"/>
    <lineage>
        <taxon>Bacteria</taxon>
        <taxon>Pseudomonadati</taxon>
        <taxon>Nitrospirota</taxon>
        <taxon>Nitrospiria</taxon>
        <taxon>Nitrospirales</taxon>
        <taxon>Nitrospiraceae</taxon>
        <taxon>Nitrospira</taxon>
    </lineage>
</organism>
<proteinExistence type="predicted"/>
<sequence length="101" mass="11024">MTFTKSMIAVALIAGFSLATHAEAAEKKRQQKFDSKPGPAHRMVQGKLTKVEGNIYVVEDYEGNEVQMVVSKDTKQLRGAKKPGDTVRAEITAGHHANSIQ</sequence>
<feature type="chain" id="PRO_5041737600" description="DUF5666 domain-containing protein" evidence="1">
    <location>
        <begin position="25"/>
        <end position="101"/>
    </location>
</feature>
<dbReference type="KEGG" id="nti:DNFV4_01470"/>
<keyword evidence="1" id="KW-0732">Signal</keyword>
<reference evidence="2" key="1">
    <citation type="submission" date="2022-10" db="EMBL/GenBank/DDBJ databases">
        <authorList>
            <person name="Koch H."/>
        </authorList>
    </citation>
    <scope>NUCLEOTIDE SEQUENCE</scope>
    <source>
        <strain evidence="2">DNF</strain>
    </source>
</reference>